<feature type="region of interest" description="Disordered" evidence="2">
    <location>
        <begin position="254"/>
        <end position="298"/>
    </location>
</feature>
<feature type="compositionally biased region" description="Basic and acidic residues" evidence="2">
    <location>
        <begin position="285"/>
        <end position="298"/>
    </location>
</feature>
<accession>A0A381P5R8</accession>
<gene>
    <name evidence="3" type="ORF">METZ01_LOCUS14621</name>
</gene>
<keyword evidence="1" id="KW-0560">Oxidoreductase</keyword>
<dbReference type="PANTHER" id="PTHR20883:SF41">
    <property type="entry name" value="IRON_ALPHA-KETOGLUTARATE-DEPENDENT DIOXYGENASE ASQJ"/>
    <property type="match status" value="1"/>
</dbReference>
<dbReference type="GO" id="GO:0016491">
    <property type="term" value="F:oxidoreductase activity"/>
    <property type="evidence" value="ECO:0007669"/>
    <property type="project" value="UniProtKB-KW"/>
</dbReference>
<evidence type="ECO:0000256" key="1">
    <source>
        <dbReference type="ARBA" id="ARBA00023002"/>
    </source>
</evidence>
<protein>
    <recommendedName>
        <fullName evidence="4">Phytanoyl-CoA dioxygenase</fullName>
    </recommendedName>
</protein>
<dbReference type="InterPro" id="IPR008775">
    <property type="entry name" value="Phytyl_CoA_dOase-like"/>
</dbReference>
<dbReference type="PANTHER" id="PTHR20883">
    <property type="entry name" value="PHYTANOYL-COA DIOXYGENASE DOMAIN CONTAINING 1"/>
    <property type="match status" value="1"/>
</dbReference>
<organism evidence="3">
    <name type="scientific">marine metagenome</name>
    <dbReference type="NCBI Taxonomy" id="408172"/>
    <lineage>
        <taxon>unclassified sequences</taxon>
        <taxon>metagenomes</taxon>
        <taxon>ecological metagenomes</taxon>
    </lineage>
</organism>
<evidence type="ECO:0008006" key="4">
    <source>
        <dbReference type="Google" id="ProtNLM"/>
    </source>
</evidence>
<evidence type="ECO:0000256" key="2">
    <source>
        <dbReference type="SAM" id="MobiDB-lite"/>
    </source>
</evidence>
<dbReference type="Pfam" id="PF05721">
    <property type="entry name" value="PhyH"/>
    <property type="match status" value="1"/>
</dbReference>
<dbReference type="SUPFAM" id="SSF51197">
    <property type="entry name" value="Clavaminate synthase-like"/>
    <property type="match status" value="1"/>
</dbReference>
<dbReference type="EMBL" id="UINC01000825">
    <property type="protein sequence ID" value="SUZ61767.1"/>
    <property type="molecule type" value="Genomic_DNA"/>
</dbReference>
<evidence type="ECO:0000313" key="3">
    <source>
        <dbReference type="EMBL" id="SUZ61767.1"/>
    </source>
</evidence>
<dbReference type="Gene3D" id="2.60.120.620">
    <property type="entry name" value="q2cbj1_9rhob like domain"/>
    <property type="match status" value="1"/>
</dbReference>
<reference evidence="3" key="1">
    <citation type="submission" date="2018-05" db="EMBL/GenBank/DDBJ databases">
        <authorList>
            <person name="Lanie J.A."/>
            <person name="Ng W.-L."/>
            <person name="Kazmierczak K.M."/>
            <person name="Andrzejewski T.M."/>
            <person name="Davidsen T.M."/>
            <person name="Wayne K.J."/>
            <person name="Tettelin H."/>
            <person name="Glass J.I."/>
            <person name="Rusch D."/>
            <person name="Podicherti R."/>
            <person name="Tsui H.-C.T."/>
            <person name="Winkler M.E."/>
        </authorList>
    </citation>
    <scope>NUCLEOTIDE SEQUENCE</scope>
</reference>
<dbReference type="AlphaFoldDB" id="A0A381P5R8"/>
<name>A0A381P5R8_9ZZZZ</name>
<proteinExistence type="predicted"/>
<sequence>MLKIKHFKKTSSINEIKEALKSDGALVVDNILSNEFVKKLREETDPYMESTPNSEDGFAGRLTTRTGGLVLRSEKCRDLIQNKVILSLCDKFLLEYCERYQLHLTQIIRLKPGQKAQPIHRDRWAWGPHLSHVEPQLNTIWALTDFTKTNGATRVAVGSPKWDDKHVVNESEIIQAEMSLGSVFLYSGSVFHGGGANESNEDRIGLNITYTLGWLRQEENQYLSTPPELAKDLEPKLQQLIGYSMGQYALGYYTPPGKPGEHPEIRTPEYALGKIKGTSSSMTTEDIKKADPKTHIEK</sequence>